<dbReference type="SUPFAM" id="SSF46785">
    <property type="entry name" value="Winged helix' DNA-binding domain"/>
    <property type="match status" value="1"/>
</dbReference>
<dbReference type="PANTHER" id="PTHR11710">
    <property type="entry name" value="40S RIBOSOMAL PROTEIN S19"/>
    <property type="match status" value="1"/>
</dbReference>
<dbReference type="InterPro" id="IPR036388">
    <property type="entry name" value="WH-like_DNA-bd_sf"/>
</dbReference>
<dbReference type="KEGG" id="naer:MJ1_0641"/>
<dbReference type="GO" id="GO:0003735">
    <property type="term" value="F:structural constituent of ribosome"/>
    <property type="evidence" value="ECO:0007669"/>
    <property type="project" value="InterPro"/>
</dbReference>
<dbReference type="SMART" id="SM01413">
    <property type="entry name" value="Ribosomal_S19e"/>
    <property type="match status" value="1"/>
</dbReference>
<protein>
    <recommendedName>
        <fullName evidence="4">Small ribosomal subunit protein eS19</fullName>
    </recommendedName>
</protein>
<evidence type="ECO:0000256" key="1">
    <source>
        <dbReference type="ARBA" id="ARBA00010014"/>
    </source>
</evidence>
<dbReference type="GO" id="GO:0003723">
    <property type="term" value="F:RNA binding"/>
    <property type="evidence" value="ECO:0007669"/>
    <property type="project" value="TreeGrafter"/>
</dbReference>
<organism evidence="5 6">
    <name type="scientific">Nanobdella aerobiophila</name>
    <dbReference type="NCBI Taxonomy" id="2586965"/>
    <lineage>
        <taxon>Archaea</taxon>
        <taxon>Nanobdellota</taxon>
        <taxon>Nanobdellia</taxon>
        <taxon>Nanobdellales</taxon>
        <taxon>Nanobdellaceae</taxon>
        <taxon>Nanobdella</taxon>
    </lineage>
</organism>
<evidence type="ECO:0000313" key="6">
    <source>
        <dbReference type="Proteomes" id="UP001055553"/>
    </source>
</evidence>
<sequence length="167" mass="19490">MVNVLDIPGNIFNKRLAKYLFENYRDKIKPPYWANFVKTGPDRERNPDIPAEEYNNEPGWWYYRAASILRRLYIKGPIGVSRLRKYYGGLRKRGMEPGKFRRGYGKMVRSILQELESAGLVTKILDNKNKGRVITNEGKSILDKLANEIYKDLTKDNKNLVEYIGNL</sequence>
<dbReference type="AlphaFoldDB" id="A0A915ST09"/>
<evidence type="ECO:0000256" key="3">
    <source>
        <dbReference type="ARBA" id="ARBA00023274"/>
    </source>
</evidence>
<dbReference type="GO" id="GO:0006412">
    <property type="term" value="P:translation"/>
    <property type="evidence" value="ECO:0007669"/>
    <property type="project" value="UniProtKB-UniRule"/>
</dbReference>
<dbReference type="GO" id="GO:0000028">
    <property type="term" value="P:ribosomal small subunit assembly"/>
    <property type="evidence" value="ECO:0007669"/>
    <property type="project" value="TreeGrafter"/>
</dbReference>
<dbReference type="Pfam" id="PF01090">
    <property type="entry name" value="Ribosomal_S19e"/>
    <property type="match status" value="1"/>
</dbReference>
<dbReference type="RefSeq" id="WP_258393097.1">
    <property type="nucleotide sequence ID" value="NZ_AP019769.1"/>
</dbReference>
<accession>A0A915ST09</accession>
<keyword evidence="2 4" id="KW-0689">Ribosomal protein</keyword>
<evidence type="ECO:0000256" key="2">
    <source>
        <dbReference type="ARBA" id="ARBA00022980"/>
    </source>
</evidence>
<dbReference type="InterPro" id="IPR027548">
    <property type="entry name" value="Ribosomal_eS19_archaeal"/>
</dbReference>
<dbReference type="Proteomes" id="UP001055553">
    <property type="component" value="Chromosome"/>
</dbReference>
<dbReference type="HAMAP" id="MF_01474">
    <property type="entry name" value="Ribosomal_eS19"/>
    <property type="match status" value="1"/>
</dbReference>
<dbReference type="PANTHER" id="PTHR11710:SF0">
    <property type="entry name" value="40S RIBOSOMAL PROTEIN S19"/>
    <property type="match status" value="1"/>
</dbReference>
<name>A0A915ST09_9ARCH</name>
<dbReference type="GeneID" id="74568584"/>
<proteinExistence type="inferred from homology"/>
<keyword evidence="3 4" id="KW-0687">Ribonucleoprotein</keyword>
<dbReference type="InterPro" id="IPR036390">
    <property type="entry name" value="WH_DNA-bd_sf"/>
</dbReference>
<comment type="similarity">
    <text evidence="1 4">Belongs to the eukaryotic ribosomal protein eS19 family.</text>
</comment>
<dbReference type="InterPro" id="IPR001266">
    <property type="entry name" value="Ribosomal_eS19"/>
</dbReference>
<evidence type="ECO:0000256" key="4">
    <source>
        <dbReference type="HAMAP-Rule" id="MF_01474"/>
    </source>
</evidence>
<dbReference type="EMBL" id="AP019769">
    <property type="protein sequence ID" value="BBL45786.1"/>
    <property type="molecule type" value="Genomic_DNA"/>
</dbReference>
<dbReference type="Gene3D" id="1.10.10.10">
    <property type="entry name" value="Winged helix-like DNA-binding domain superfamily/Winged helix DNA-binding domain"/>
    <property type="match status" value="1"/>
</dbReference>
<dbReference type="GO" id="GO:0022627">
    <property type="term" value="C:cytosolic small ribosomal subunit"/>
    <property type="evidence" value="ECO:0007669"/>
    <property type="project" value="TreeGrafter"/>
</dbReference>
<keyword evidence="6" id="KW-1185">Reference proteome</keyword>
<evidence type="ECO:0000313" key="5">
    <source>
        <dbReference type="EMBL" id="BBL45786.1"/>
    </source>
</evidence>
<reference evidence="6" key="1">
    <citation type="journal article" date="2022" name="Int. J. Syst. Evol. Microbiol.">
        <title>Nanobdella aerobiophila gen. nov., sp. nov., a thermoacidophilic, obligate ectosymbiotic archaeon, and proposal of Nanobdellaceae fam. nov., Nanobdellales ord. nov. and Nanobdellia class. nov.</title>
        <authorList>
            <person name="Kato S."/>
            <person name="Ogasawara A."/>
            <person name="Itoh T."/>
            <person name="Sakai H.D."/>
            <person name="Shimizu M."/>
            <person name="Yuki M."/>
            <person name="Kaneko M."/>
            <person name="Takashina T."/>
            <person name="Ohkuma M."/>
        </authorList>
    </citation>
    <scope>NUCLEOTIDE SEQUENCE [LARGE SCALE GENOMIC DNA]</scope>
    <source>
        <strain evidence="6">MJ1</strain>
    </source>
</reference>
<comment type="subunit">
    <text evidence="4">Part of the 30S ribosomal subunit.</text>
</comment>
<comment type="function">
    <text evidence="4">May be involved in maturation of the 30S ribosomal subunit.</text>
</comment>
<gene>
    <name evidence="4" type="primary">rps19e</name>
    <name evidence="5" type="ORF">MJ1_0641</name>
</gene>
<dbReference type="NCBIfam" id="NF006811">
    <property type="entry name" value="PRK09333.1"/>
    <property type="match status" value="1"/>
</dbReference>